<dbReference type="SUPFAM" id="SSF46785">
    <property type="entry name" value="Winged helix' DNA-binding domain"/>
    <property type="match status" value="1"/>
</dbReference>
<comment type="subcellular location">
    <subcellularLocation>
        <location evidence="3">Nucleus</location>
    </subcellularLocation>
</comment>
<dbReference type="Gene3D" id="1.10.10.10">
    <property type="entry name" value="Winged helix-like DNA-binding domain superfamily/Winged helix DNA-binding domain"/>
    <property type="match status" value="1"/>
</dbReference>
<evidence type="ECO:0000313" key="6">
    <source>
        <dbReference type="Proteomes" id="UP000740926"/>
    </source>
</evidence>
<dbReference type="Proteomes" id="UP000740926">
    <property type="component" value="Unassembled WGS sequence"/>
</dbReference>
<keyword evidence="6" id="KW-1185">Reference proteome</keyword>
<proteinExistence type="predicted"/>
<dbReference type="PANTHER" id="PTHR11829">
    <property type="entry name" value="FORKHEAD BOX PROTEIN"/>
    <property type="match status" value="1"/>
</dbReference>
<evidence type="ECO:0000313" key="5">
    <source>
        <dbReference type="EMBL" id="KAG1570873.1"/>
    </source>
</evidence>
<comment type="caution">
    <text evidence="5">The sequence shown here is derived from an EMBL/GenBank/DDBJ whole genome shotgun (WGS) entry which is preliminary data.</text>
</comment>
<dbReference type="InterPro" id="IPR036388">
    <property type="entry name" value="WH-like_DNA-bd_sf"/>
</dbReference>
<accession>A0A9P6Z4Z1</accession>
<organism evidence="5 6">
    <name type="scientific">Rhizopus delemar</name>
    <dbReference type="NCBI Taxonomy" id="936053"/>
    <lineage>
        <taxon>Eukaryota</taxon>
        <taxon>Fungi</taxon>
        <taxon>Fungi incertae sedis</taxon>
        <taxon>Mucoromycota</taxon>
        <taxon>Mucoromycotina</taxon>
        <taxon>Mucoromycetes</taxon>
        <taxon>Mucorales</taxon>
        <taxon>Mucorineae</taxon>
        <taxon>Rhizopodaceae</taxon>
        <taxon>Rhizopus</taxon>
    </lineage>
</organism>
<dbReference type="FunFam" id="1.10.10.10:FF:000135">
    <property type="entry name" value="forkhead box protein G1"/>
    <property type="match status" value="1"/>
</dbReference>
<evidence type="ECO:0000256" key="2">
    <source>
        <dbReference type="ARBA" id="ARBA00023242"/>
    </source>
</evidence>
<dbReference type="PROSITE" id="PS00657">
    <property type="entry name" value="FORK_HEAD_1"/>
    <property type="match status" value="1"/>
</dbReference>
<dbReference type="PANTHER" id="PTHR11829:SF343">
    <property type="entry name" value="FORK-HEAD DOMAIN-CONTAINING PROTEIN"/>
    <property type="match status" value="1"/>
</dbReference>
<dbReference type="EMBL" id="JAANIU010000654">
    <property type="protein sequence ID" value="KAG1570873.1"/>
    <property type="molecule type" value="Genomic_DNA"/>
</dbReference>
<dbReference type="SMART" id="SM00339">
    <property type="entry name" value="FH"/>
    <property type="match status" value="1"/>
</dbReference>
<dbReference type="InterPro" id="IPR001766">
    <property type="entry name" value="Fork_head_dom"/>
</dbReference>
<dbReference type="PROSITE" id="PS00658">
    <property type="entry name" value="FORK_HEAD_2"/>
    <property type="match status" value="1"/>
</dbReference>
<dbReference type="CDD" id="cd00059">
    <property type="entry name" value="FH_FOX"/>
    <property type="match status" value="1"/>
</dbReference>
<dbReference type="PRINTS" id="PR00053">
    <property type="entry name" value="FORKHEAD"/>
</dbReference>
<dbReference type="Pfam" id="PF00250">
    <property type="entry name" value="Forkhead"/>
    <property type="match status" value="1"/>
</dbReference>
<feature type="domain" description="Fork-head" evidence="4">
    <location>
        <begin position="71"/>
        <end position="169"/>
    </location>
</feature>
<dbReference type="InterPro" id="IPR036390">
    <property type="entry name" value="WH_DNA-bd_sf"/>
</dbReference>
<evidence type="ECO:0000259" key="4">
    <source>
        <dbReference type="PROSITE" id="PS50039"/>
    </source>
</evidence>
<feature type="DNA-binding region" description="Fork-head" evidence="3">
    <location>
        <begin position="71"/>
        <end position="169"/>
    </location>
</feature>
<keyword evidence="2 3" id="KW-0539">Nucleus</keyword>
<protein>
    <recommendedName>
        <fullName evidence="4">Fork-head domain-containing protein</fullName>
    </recommendedName>
</protein>
<dbReference type="GO" id="GO:0000981">
    <property type="term" value="F:DNA-binding transcription factor activity, RNA polymerase II-specific"/>
    <property type="evidence" value="ECO:0007669"/>
    <property type="project" value="TreeGrafter"/>
</dbReference>
<evidence type="ECO:0000256" key="1">
    <source>
        <dbReference type="ARBA" id="ARBA00023125"/>
    </source>
</evidence>
<dbReference type="InterPro" id="IPR018122">
    <property type="entry name" value="TF_fork_head_CS_1"/>
</dbReference>
<evidence type="ECO:0000256" key="3">
    <source>
        <dbReference type="PROSITE-ProRule" id="PRU00089"/>
    </source>
</evidence>
<dbReference type="AlphaFoldDB" id="A0A9P6Z4Z1"/>
<keyword evidence="1 3" id="KW-0238">DNA-binding</keyword>
<name>A0A9P6Z4Z1_9FUNG</name>
<dbReference type="GO" id="GO:0005634">
    <property type="term" value="C:nucleus"/>
    <property type="evidence" value="ECO:0007669"/>
    <property type="project" value="UniProtKB-SubCell"/>
</dbReference>
<dbReference type="PROSITE" id="PS50039">
    <property type="entry name" value="FORK_HEAD_3"/>
    <property type="match status" value="1"/>
</dbReference>
<reference evidence="5 6" key="1">
    <citation type="journal article" date="2020" name="Microb. Genom.">
        <title>Genetic diversity of clinical and environmental Mucorales isolates obtained from an investigation of mucormycosis cases among solid organ transplant recipients.</title>
        <authorList>
            <person name="Nguyen M.H."/>
            <person name="Kaul D."/>
            <person name="Muto C."/>
            <person name="Cheng S.J."/>
            <person name="Richter R.A."/>
            <person name="Bruno V.M."/>
            <person name="Liu G."/>
            <person name="Beyhan S."/>
            <person name="Sundermann A.J."/>
            <person name="Mounaud S."/>
            <person name="Pasculle A.W."/>
            <person name="Nierman W.C."/>
            <person name="Driscoll E."/>
            <person name="Cumbie R."/>
            <person name="Clancy C.J."/>
            <person name="Dupont C.L."/>
        </authorList>
    </citation>
    <scope>NUCLEOTIDE SEQUENCE [LARGE SCALE GENOMIC DNA]</scope>
    <source>
        <strain evidence="5 6">GL24</strain>
    </source>
</reference>
<dbReference type="GO" id="GO:0000978">
    <property type="term" value="F:RNA polymerase II cis-regulatory region sequence-specific DNA binding"/>
    <property type="evidence" value="ECO:0007669"/>
    <property type="project" value="TreeGrafter"/>
</dbReference>
<gene>
    <name evidence="5" type="ORF">G6F50_005104</name>
</gene>
<dbReference type="InterPro" id="IPR050211">
    <property type="entry name" value="FOX_domain-containing"/>
</dbReference>
<sequence length="375" mass="43796">MSQLAIIRELLGKDQQPKSVKKANPLRFKMEPIGMQLKEEDDDLHTCPSRTRPQWPRQIHPWWKPVDRFEKPPYSYATLIAHAILSSKDGRLTLSDIYQWISEVYPYYKKGVKGWQNSIRHNLSLNKKWFVKLDRRPTQAHPGKGGYWTLRPMTEKLFVENLTLVGVPRHPEAKEEGVASNIYITRPEDYKVKKTKHFLSAPRIRNRPVQESQEIPKTDPKSFVIRFDENGRKRIKNDRKRAATGPVDQDRAPKKMYTHAILQDFWMHEPERSLLLATEYSPLDSNLASPALLQGLQEAATVVSCHPQMKTIDLQYTHNNHVHDSNVFLDFALDPYLDFNLYAEQQPSDVLQEDECYMSSYWPDPFIATQCFDYC</sequence>
<dbReference type="InterPro" id="IPR030456">
    <property type="entry name" value="TF_fork_head_CS_2"/>
</dbReference>